<evidence type="ECO:0000313" key="6">
    <source>
        <dbReference type="EMBL" id="PKY91016.1"/>
    </source>
</evidence>
<evidence type="ECO:0000256" key="2">
    <source>
        <dbReference type="ARBA" id="ARBA00022555"/>
    </source>
</evidence>
<protein>
    <recommendedName>
        <fullName evidence="4">D-aminoacyl-tRNA deacylase</fullName>
        <shortName evidence="4">DTD</shortName>
        <ecNumber evidence="4">3.1.1.96</ecNumber>
    </recommendedName>
    <alternativeName>
        <fullName evidence="4">Gly-tRNA(Ala) deacylase</fullName>
        <ecNumber evidence="4">3.1.1.-</ecNumber>
    </alternativeName>
</protein>
<dbReference type="GO" id="GO:0051500">
    <property type="term" value="F:D-tyrosyl-tRNA(Tyr) deacylase activity"/>
    <property type="evidence" value="ECO:0007669"/>
    <property type="project" value="TreeGrafter"/>
</dbReference>
<keyword evidence="3 4" id="KW-0694">RNA-binding</keyword>
<dbReference type="EC" id="3.1.1.-" evidence="4"/>
<dbReference type="GO" id="GO:0106026">
    <property type="term" value="F:Gly-tRNA(Ala) deacylase activity"/>
    <property type="evidence" value="ECO:0007669"/>
    <property type="project" value="UniProtKB-UniRule"/>
</dbReference>
<dbReference type="RefSeq" id="WP_060776103.1">
    <property type="nucleotide sequence ID" value="NZ_CP014159.1"/>
</dbReference>
<comment type="subunit">
    <text evidence="4">Homodimer.</text>
</comment>
<dbReference type="EC" id="3.1.1.96" evidence="4"/>
<comment type="similarity">
    <text evidence="1 4">Belongs to the DTD family.</text>
</comment>
<feature type="short sequence motif" description="Gly-cisPro motif, important for rejection of L-amino acids" evidence="4">
    <location>
        <begin position="138"/>
        <end position="139"/>
    </location>
</feature>
<comment type="function">
    <text evidence="4">An aminoacyl-tRNA editing enzyme that deacylates mischarged D-aminoacyl-tRNAs. Also deacylates mischarged glycyl-tRNA(Ala), protecting cells against glycine mischarging by AlaRS. Acts via tRNA-based rather than protein-based catalysis; rejects L-amino acids rather than detecting D-amino acids in the active site. By recycling D-aminoacyl-tRNA to D-amino acids and free tRNA molecules, this enzyme counteracts the toxicity associated with the formation of D-aminoacyl-tRNA entities in vivo and helps enforce protein L-homochirality.</text>
</comment>
<dbReference type="NCBIfam" id="TIGR00256">
    <property type="entry name" value="D-aminoacyl-tRNA deacylase"/>
    <property type="match status" value="1"/>
</dbReference>
<dbReference type="GO" id="GO:0000049">
    <property type="term" value="F:tRNA binding"/>
    <property type="evidence" value="ECO:0007669"/>
    <property type="project" value="UniProtKB-UniRule"/>
</dbReference>
<comment type="catalytic activity">
    <reaction evidence="4">
        <text>glycyl-tRNA(Ala) + H2O = tRNA(Ala) + glycine + H(+)</text>
        <dbReference type="Rhea" id="RHEA:53744"/>
        <dbReference type="Rhea" id="RHEA-COMP:9657"/>
        <dbReference type="Rhea" id="RHEA-COMP:13640"/>
        <dbReference type="ChEBI" id="CHEBI:15377"/>
        <dbReference type="ChEBI" id="CHEBI:15378"/>
        <dbReference type="ChEBI" id="CHEBI:57305"/>
        <dbReference type="ChEBI" id="CHEBI:78442"/>
        <dbReference type="ChEBI" id="CHEBI:78522"/>
    </reaction>
</comment>
<dbReference type="GO" id="GO:0005737">
    <property type="term" value="C:cytoplasm"/>
    <property type="evidence" value="ECO:0007669"/>
    <property type="project" value="UniProtKB-SubCell"/>
</dbReference>
<dbReference type="PANTHER" id="PTHR10472:SF5">
    <property type="entry name" value="D-AMINOACYL-TRNA DEACYLASE 1"/>
    <property type="match status" value="1"/>
</dbReference>
<reference evidence="5 7" key="1">
    <citation type="submission" date="2016-01" db="EMBL/GenBank/DDBJ databases">
        <authorList>
            <person name="Oliw E.H."/>
        </authorList>
    </citation>
    <scope>NUCLEOTIDE SEQUENCE [LARGE SCALE GENOMIC DNA]</scope>
    <source>
        <strain evidence="5 7">KA00635</strain>
    </source>
</reference>
<dbReference type="InterPro" id="IPR003732">
    <property type="entry name" value="Daa-tRNA_deacyls_DTD"/>
</dbReference>
<evidence type="ECO:0000313" key="5">
    <source>
        <dbReference type="EMBL" id="KXB36091.1"/>
    </source>
</evidence>
<organism evidence="6 8">
    <name type="scientific">Aerococcus christensenii</name>
    <dbReference type="NCBI Taxonomy" id="87541"/>
    <lineage>
        <taxon>Bacteria</taxon>
        <taxon>Bacillati</taxon>
        <taxon>Bacillota</taxon>
        <taxon>Bacilli</taxon>
        <taxon>Lactobacillales</taxon>
        <taxon>Aerococcaceae</taxon>
        <taxon>Aerococcus</taxon>
    </lineage>
</organism>
<dbReference type="KEGG" id="acg:AWM71_00085"/>
<comment type="subcellular location">
    <subcellularLocation>
        <location evidence="4">Cytoplasm</location>
    </subcellularLocation>
</comment>
<comment type="caution">
    <text evidence="6">The sequence shown here is derived from an EMBL/GenBank/DDBJ whole genome shotgun (WGS) entry which is preliminary data.</text>
</comment>
<dbReference type="EMBL" id="PKGZ01000006">
    <property type="protein sequence ID" value="PKY91016.1"/>
    <property type="molecule type" value="Genomic_DNA"/>
</dbReference>
<dbReference type="HAMAP" id="MF_00518">
    <property type="entry name" value="Deacylase_Dtd"/>
    <property type="match status" value="1"/>
</dbReference>
<evidence type="ECO:0000256" key="4">
    <source>
        <dbReference type="HAMAP-Rule" id="MF_00518"/>
    </source>
</evidence>
<evidence type="ECO:0000256" key="3">
    <source>
        <dbReference type="ARBA" id="ARBA00022884"/>
    </source>
</evidence>
<gene>
    <name evidence="4" type="primary">dtd</name>
    <name evidence="6" type="ORF">CYJ27_07095</name>
    <name evidence="5" type="ORF">HMPREF3187_01110</name>
</gene>
<dbReference type="STRING" id="87541.AWM71_00085"/>
<dbReference type="Proteomes" id="UP000234775">
    <property type="component" value="Unassembled WGS sequence"/>
</dbReference>
<keyword evidence="4" id="KW-0963">Cytoplasm</keyword>
<evidence type="ECO:0000313" key="7">
    <source>
        <dbReference type="Proteomes" id="UP000070422"/>
    </source>
</evidence>
<evidence type="ECO:0000256" key="1">
    <source>
        <dbReference type="ARBA" id="ARBA00009673"/>
    </source>
</evidence>
<evidence type="ECO:0000313" key="8">
    <source>
        <dbReference type="Proteomes" id="UP000234775"/>
    </source>
</evidence>
<name>A0A0X8F6R3_9LACT</name>
<dbReference type="EMBL" id="LSCQ01000050">
    <property type="protein sequence ID" value="KXB36091.1"/>
    <property type="molecule type" value="Genomic_DNA"/>
</dbReference>
<sequence length="148" mass="16558">MRIIIQRSLAAKVSVDSQVLGQIDHGYVLLVGIAPHDTEETVQYMARKISKMRIFSDEEGKMNQSLDQVGGQILSISQFTLYARTKKGNRPSFVDAAQPDLGEKLYLRLNQILREDYGLEVSEGRFGADMKVELVNDGPVTIILDSEE</sequence>
<dbReference type="FunFam" id="3.50.80.10:FF:000001">
    <property type="entry name" value="D-aminoacyl-tRNA deacylase"/>
    <property type="match status" value="1"/>
</dbReference>
<dbReference type="GO" id="GO:0019478">
    <property type="term" value="P:D-amino acid catabolic process"/>
    <property type="evidence" value="ECO:0007669"/>
    <property type="project" value="UniProtKB-UniRule"/>
</dbReference>
<dbReference type="SUPFAM" id="SSF69500">
    <property type="entry name" value="DTD-like"/>
    <property type="match status" value="1"/>
</dbReference>
<accession>A0A0X8F6R3</accession>
<dbReference type="GO" id="GO:0043908">
    <property type="term" value="F:Ser(Gly)-tRNA(Ala) hydrolase activity"/>
    <property type="evidence" value="ECO:0007669"/>
    <property type="project" value="UniProtKB-UniRule"/>
</dbReference>
<dbReference type="OrthoDB" id="9801395at2"/>
<dbReference type="CDD" id="cd00563">
    <property type="entry name" value="Dtyr_deacylase"/>
    <property type="match status" value="1"/>
</dbReference>
<proteinExistence type="inferred from homology"/>
<dbReference type="PATRIC" id="fig|87541.4.peg.1098"/>
<dbReference type="InterPro" id="IPR023509">
    <property type="entry name" value="DTD-like_sf"/>
</dbReference>
<dbReference type="AlphaFoldDB" id="A0A0X8F6R3"/>
<keyword evidence="2 4" id="KW-0820">tRNA-binding</keyword>
<comment type="domain">
    <text evidence="4">A Gly-cisPro motif from one monomer fits into the active site of the other monomer to allow specific chiral rejection of L-amino acids.</text>
</comment>
<dbReference type="Gene3D" id="3.50.80.10">
    <property type="entry name" value="D-tyrosyl-tRNA(Tyr) deacylase"/>
    <property type="match status" value="1"/>
</dbReference>
<reference evidence="6 8" key="2">
    <citation type="submission" date="2017-12" db="EMBL/GenBank/DDBJ databases">
        <title>Phylogenetic diversity of female urinary microbiome.</title>
        <authorList>
            <person name="Thomas-White K."/>
            <person name="Wolfe A.J."/>
        </authorList>
    </citation>
    <scope>NUCLEOTIDE SEQUENCE [LARGE SCALE GENOMIC DNA]</scope>
    <source>
        <strain evidence="6 8">UMB0844</strain>
    </source>
</reference>
<dbReference type="Pfam" id="PF02580">
    <property type="entry name" value="Tyr_Deacylase"/>
    <property type="match status" value="1"/>
</dbReference>
<keyword evidence="4" id="KW-0378">Hydrolase</keyword>
<dbReference type="Proteomes" id="UP000070422">
    <property type="component" value="Unassembled WGS sequence"/>
</dbReference>
<keyword evidence="8" id="KW-1185">Reference proteome</keyword>
<comment type="catalytic activity">
    <reaction evidence="4">
        <text>a D-aminoacyl-tRNA + H2O = a tRNA + a D-alpha-amino acid + H(+)</text>
        <dbReference type="Rhea" id="RHEA:13953"/>
        <dbReference type="Rhea" id="RHEA-COMP:10123"/>
        <dbReference type="Rhea" id="RHEA-COMP:10124"/>
        <dbReference type="ChEBI" id="CHEBI:15377"/>
        <dbReference type="ChEBI" id="CHEBI:15378"/>
        <dbReference type="ChEBI" id="CHEBI:59871"/>
        <dbReference type="ChEBI" id="CHEBI:78442"/>
        <dbReference type="ChEBI" id="CHEBI:79333"/>
        <dbReference type="EC" id="3.1.1.96"/>
    </reaction>
</comment>
<dbReference type="PANTHER" id="PTHR10472">
    <property type="entry name" value="D-TYROSYL-TRNA TYR DEACYLASE"/>
    <property type="match status" value="1"/>
</dbReference>